<evidence type="ECO:0000256" key="4">
    <source>
        <dbReference type="ARBA" id="ARBA00022553"/>
    </source>
</evidence>
<dbReference type="Pfam" id="PF00512">
    <property type="entry name" value="HisKA"/>
    <property type="match status" value="1"/>
</dbReference>
<dbReference type="SUPFAM" id="SSF55874">
    <property type="entry name" value="ATPase domain of HSP90 chaperone/DNA topoisomerase II/histidine kinase"/>
    <property type="match status" value="1"/>
</dbReference>
<gene>
    <name evidence="15" type="ORF">CP968_33705</name>
</gene>
<dbReference type="KEGG" id="ssub:CP968_33705"/>
<feature type="transmembrane region" description="Helical" evidence="12">
    <location>
        <begin position="40"/>
        <end position="64"/>
    </location>
</feature>
<dbReference type="InterPro" id="IPR003594">
    <property type="entry name" value="HATPase_dom"/>
</dbReference>
<keyword evidence="16" id="KW-1185">Reference proteome</keyword>
<dbReference type="GO" id="GO:0000155">
    <property type="term" value="F:phosphorelay sensor kinase activity"/>
    <property type="evidence" value="ECO:0007669"/>
    <property type="project" value="InterPro"/>
</dbReference>
<evidence type="ECO:0000259" key="14">
    <source>
        <dbReference type="PROSITE" id="PS50885"/>
    </source>
</evidence>
<keyword evidence="7" id="KW-0418">Kinase</keyword>
<keyword evidence="4" id="KW-0597">Phosphoprotein</keyword>
<proteinExistence type="predicted"/>
<evidence type="ECO:0000256" key="8">
    <source>
        <dbReference type="ARBA" id="ARBA00022989"/>
    </source>
</evidence>
<dbReference type="PROSITE" id="PS50885">
    <property type="entry name" value="HAMP"/>
    <property type="match status" value="1"/>
</dbReference>
<reference evidence="15 16" key="1">
    <citation type="submission" date="2017-09" db="EMBL/GenBank/DDBJ databases">
        <authorList>
            <person name="Lee N."/>
            <person name="Cho B.-K."/>
        </authorList>
    </citation>
    <scope>NUCLEOTIDE SEQUENCE [LARGE SCALE GENOMIC DNA]</scope>
    <source>
        <strain evidence="15 16">ATCC 27467</strain>
    </source>
</reference>
<evidence type="ECO:0000259" key="13">
    <source>
        <dbReference type="PROSITE" id="PS50109"/>
    </source>
</evidence>
<dbReference type="AlphaFoldDB" id="A0A5P2UTV7"/>
<evidence type="ECO:0000256" key="5">
    <source>
        <dbReference type="ARBA" id="ARBA00022679"/>
    </source>
</evidence>
<accession>A0A5P2UTV7</accession>
<dbReference type="Pfam" id="PF00672">
    <property type="entry name" value="HAMP"/>
    <property type="match status" value="1"/>
</dbReference>
<dbReference type="PROSITE" id="PS50109">
    <property type="entry name" value="HIS_KIN"/>
    <property type="match status" value="1"/>
</dbReference>
<evidence type="ECO:0000256" key="6">
    <source>
        <dbReference type="ARBA" id="ARBA00022692"/>
    </source>
</evidence>
<dbReference type="EC" id="2.7.13.3" evidence="3"/>
<evidence type="ECO:0000256" key="2">
    <source>
        <dbReference type="ARBA" id="ARBA00004236"/>
    </source>
</evidence>
<protein>
    <recommendedName>
        <fullName evidence="3">histidine kinase</fullName>
        <ecNumber evidence="3">2.7.13.3</ecNumber>
    </recommendedName>
</protein>
<evidence type="ECO:0000256" key="1">
    <source>
        <dbReference type="ARBA" id="ARBA00000085"/>
    </source>
</evidence>
<dbReference type="InterPro" id="IPR052162">
    <property type="entry name" value="Sensor_kinase/Photoreceptor"/>
</dbReference>
<dbReference type="SMART" id="SM00304">
    <property type="entry name" value="HAMP"/>
    <property type="match status" value="1"/>
</dbReference>
<dbReference type="InterPro" id="IPR005467">
    <property type="entry name" value="His_kinase_dom"/>
</dbReference>
<organism evidence="15 16">
    <name type="scientific">Streptomyces subrutilus</name>
    <dbReference type="NCBI Taxonomy" id="36818"/>
    <lineage>
        <taxon>Bacteria</taxon>
        <taxon>Bacillati</taxon>
        <taxon>Actinomycetota</taxon>
        <taxon>Actinomycetes</taxon>
        <taxon>Kitasatosporales</taxon>
        <taxon>Streptomycetaceae</taxon>
        <taxon>Streptomyces</taxon>
    </lineage>
</organism>
<feature type="region of interest" description="Disordered" evidence="11">
    <location>
        <begin position="1"/>
        <end position="23"/>
    </location>
</feature>
<dbReference type="GO" id="GO:0005886">
    <property type="term" value="C:plasma membrane"/>
    <property type="evidence" value="ECO:0007669"/>
    <property type="project" value="UniProtKB-SubCell"/>
</dbReference>
<evidence type="ECO:0000313" key="15">
    <source>
        <dbReference type="EMBL" id="QEU82553.1"/>
    </source>
</evidence>
<dbReference type="SMART" id="SM00387">
    <property type="entry name" value="HATPase_c"/>
    <property type="match status" value="1"/>
</dbReference>
<feature type="compositionally biased region" description="Low complexity" evidence="11">
    <location>
        <begin position="543"/>
        <end position="552"/>
    </location>
</feature>
<dbReference type="PANTHER" id="PTHR43304:SF1">
    <property type="entry name" value="PAC DOMAIN-CONTAINING PROTEIN"/>
    <property type="match status" value="1"/>
</dbReference>
<dbReference type="InterPro" id="IPR003660">
    <property type="entry name" value="HAMP_dom"/>
</dbReference>
<dbReference type="InterPro" id="IPR004358">
    <property type="entry name" value="Sig_transdc_His_kin-like_C"/>
</dbReference>
<dbReference type="Proteomes" id="UP000326831">
    <property type="component" value="Chromosome"/>
</dbReference>
<dbReference type="Pfam" id="PF05227">
    <property type="entry name" value="CHASE3"/>
    <property type="match status" value="1"/>
</dbReference>
<dbReference type="SMART" id="SM00388">
    <property type="entry name" value="HisKA"/>
    <property type="match status" value="1"/>
</dbReference>
<feature type="coiled-coil region" evidence="10">
    <location>
        <begin position="280"/>
        <end position="314"/>
    </location>
</feature>
<dbReference type="PRINTS" id="PR00344">
    <property type="entry name" value="BCTRLSENSOR"/>
</dbReference>
<dbReference type="InterPro" id="IPR036890">
    <property type="entry name" value="HATPase_C_sf"/>
</dbReference>
<dbReference type="Gene3D" id="6.10.340.10">
    <property type="match status" value="1"/>
</dbReference>
<evidence type="ECO:0000313" key="16">
    <source>
        <dbReference type="Proteomes" id="UP000326831"/>
    </source>
</evidence>
<feature type="domain" description="HAMP" evidence="14">
    <location>
        <begin position="236"/>
        <end position="288"/>
    </location>
</feature>
<sequence>MEHLSVTPREQAEPRPARTPSSAGAVRAAGSAVRGLSVQAWFATVLALLAVMVLGTAAVGAALLSNTTAAGDRIVYGIAPAQRDALRMESALLDQETGVRGYLLTQEPDLLEPYERGRTNEAAAARTLFVELAGEDGATADVRAVEEAARVWRDEFATPAVEAVRSGAAVPSVQEGKARFDEVRRKIDAQQTRLNTMQADARATFADARSERDHILLAILAAFLLAGVCLAVLLQVGVVRPLGVVRAASRRVADGRFDEEIPQRGPADLRSLALAVEAMRRRTVEELAASLRNAEELKRTAADLDAQAVELRRSNAELEQFAYVASHDLQEPLRKVASFCQLLEKRYGDRLDDRGAQYIGFAVDGAKRMQVLINDLLTFSRVGRVQDARESVALDGTLDRALRNLATAVEESEAEVTRPQTLPAVEGDPTLLTMLWQNLVANAVKFRAPGRTPRVDIAHRTDTEADPGFHTFTVTDNGIGIDPEFAEKVFVIFQRLHGREAYGGTGIGLSLCKKIVEHAGGRIWIDTTHTGGTRLVFTLPVQDADPAGSDAPSAPPVPQTRTSPESAGATAAEGTTP</sequence>
<dbReference type="CDD" id="cd00082">
    <property type="entry name" value="HisKA"/>
    <property type="match status" value="1"/>
</dbReference>
<dbReference type="InterPro" id="IPR036097">
    <property type="entry name" value="HisK_dim/P_sf"/>
</dbReference>
<keyword evidence="12" id="KW-0472">Membrane</keyword>
<feature type="transmembrane region" description="Helical" evidence="12">
    <location>
        <begin position="215"/>
        <end position="238"/>
    </location>
</feature>
<keyword evidence="10" id="KW-0175">Coiled coil</keyword>
<dbReference type="EMBL" id="CP023701">
    <property type="protein sequence ID" value="QEU82553.1"/>
    <property type="molecule type" value="Genomic_DNA"/>
</dbReference>
<comment type="subcellular location">
    <subcellularLocation>
        <location evidence="2">Cell membrane</location>
    </subcellularLocation>
</comment>
<dbReference type="Gene3D" id="1.10.287.130">
    <property type="match status" value="1"/>
</dbReference>
<keyword evidence="8 12" id="KW-1133">Transmembrane helix</keyword>
<comment type="catalytic activity">
    <reaction evidence="1">
        <text>ATP + protein L-histidine = ADP + protein N-phospho-L-histidine.</text>
        <dbReference type="EC" id="2.7.13.3"/>
    </reaction>
</comment>
<keyword evidence="9" id="KW-0902">Two-component regulatory system</keyword>
<keyword evidence="5" id="KW-0808">Transferase</keyword>
<dbReference type="InterPro" id="IPR003661">
    <property type="entry name" value="HisK_dim/P_dom"/>
</dbReference>
<feature type="region of interest" description="Disordered" evidence="11">
    <location>
        <begin position="542"/>
        <end position="577"/>
    </location>
</feature>
<dbReference type="SUPFAM" id="SSF47384">
    <property type="entry name" value="Homodimeric domain of signal transducing histidine kinase"/>
    <property type="match status" value="1"/>
</dbReference>
<dbReference type="OrthoDB" id="9808408at2"/>
<name>A0A5P2UTV7_9ACTN</name>
<evidence type="ECO:0000256" key="11">
    <source>
        <dbReference type="SAM" id="MobiDB-lite"/>
    </source>
</evidence>
<evidence type="ECO:0000256" key="9">
    <source>
        <dbReference type="ARBA" id="ARBA00023012"/>
    </source>
</evidence>
<dbReference type="Pfam" id="PF02518">
    <property type="entry name" value="HATPase_c"/>
    <property type="match status" value="1"/>
</dbReference>
<feature type="compositionally biased region" description="Low complexity" evidence="11">
    <location>
        <begin position="562"/>
        <end position="577"/>
    </location>
</feature>
<dbReference type="InterPro" id="IPR007891">
    <property type="entry name" value="CHASE3"/>
</dbReference>
<dbReference type="Gene3D" id="3.30.565.10">
    <property type="entry name" value="Histidine kinase-like ATPase, C-terminal domain"/>
    <property type="match status" value="1"/>
</dbReference>
<dbReference type="CDD" id="cd06225">
    <property type="entry name" value="HAMP"/>
    <property type="match status" value="1"/>
</dbReference>
<keyword evidence="6 12" id="KW-0812">Transmembrane</keyword>
<evidence type="ECO:0000256" key="10">
    <source>
        <dbReference type="SAM" id="Coils"/>
    </source>
</evidence>
<evidence type="ECO:0000256" key="7">
    <source>
        <dbReference type="ARBA" id="ARBA00022777"/>
    </source>
</evidence>
<evidence type="ECO:0000256" key="3">
    <source>
        <dbReference type="ARBA" id="ARBA00012438"/>
    </source>
</evidence>
<feature type="domain" description="Histidine kinase" evidence="13">
    <location>
        <begin position="324"/>
        <end position="543"/>
    </location>
</feature>
<evidence type="ECO:0000256" key="12">
    <source>
        <dbReference type="SAM" id="Phobius"/>
    </source>
</evidence>
<dbReference type="PANTHER" id="PTHR43304">
    <property type="entry name" value="PHYTOCHROME-LIKE PROTEIN CPH1"/>
    <property type="match status" value="1"/>
</dbReference>